<dbReference type="GeneID" id="93772523"/>
<dbReference type="SUPFAM" id="SSF56801">
    <property type="entry name" value="Acetyl-CoA synthetase-like"/>
    <property type="match status" value="1"/>
</dbReference>
<dbReference type="Gene3D" id="3.30.300.30">
    <property type="match status" value="1"/>
</dbReference>
<evidence type="ECO:0000256" key="1">
    <source>
        <dbReference type="ARBA" id="ARBA00006432"/>
    </source>
</evidence>
<dbReference type="InterPro" id="IPR042099">
    <property type="entry name" value="ANL_N_sf"/>
</dbReference>
<dbReference type="InterPro" id="IPR025110">
    <property type="entry name" value="AMP-bd_C"/>
</dbReference>
<dbReference type="InterPro" id="IPR050237">
    <property type="entry name" value="ATP-dep_AMP-bd_enzyme"/>
</dbReference>
<evidence type="ECO:0000259" key="5">
    <source>
        <dbReference type="Pfam" id="PF13193"/>
    </source>
</evidence>
<evidence type="ECO:0000313" key="6">
    <source>
        <dbReference type="EMBL" id="GIM86603.1"/>
    </source>
</evidence>
<dbReference type="InterPro" id="IPR000873">
    <property type="entry name" value="AMP-dep_synth/lig_dom"/>
</dbReference>
<dbReference type="Proteomes" id="UP000315983">
    <property type="component" value="Unassembled WGS sequence"/>
</dbReference>
<dbReference type="Gene3D" id="3.40.50.12780">
    <property type="entry name" value="N-terminal domain of ligase-like"/>
    <property type="match status" value="1"/>
</dbReference>
<dbReference type="InterPro" id="IPR045851">
    <property type="entry name" value="AMP-bd_C_sf"/>
</dbReference>
<dbReference type="EMBL" id="VFOL01000001">
    <property type="protein sequence ID" value="TQL38132.1"/>
    <property type="molecule type" value="Genomic_DNA"/>
</dbReference>
<dbReference type="EMBL" id="BOQM01000026">
    <property type="protein sequence ID" value="GIM86603.1"/>
    <property type="molecule type" value="Genomic_DNA"/>
</dbReference>
<dbReference type="Pfam" id="PF00501">
    <property type="entry name" value="AMP-binding"/>
    <property type="match status" value="1"/>
</dbReference>
<accession>A0A542XQR4</accession>
<name>A0A542XQR4_SALAC</name>
<feature type="region of interest" description="Disordered" evidence="3">
    <location>
        <begin position="511"/>
        <end position="531"/>
    </location>
</feature>
<dbReference type="RefSeq" id="WP_018586019.1">
    <property type="nucleotide sequence ID" value="NZ_BOQM01000026.1"/>
</dbReference>
<evidence type="ECO:0000313" key="8">
    <source>
        <dbReference type="Proteomes" id="UP000315983"/>
    </source>
</evidence>
<evidence type="ECO:0000256" key="3">
    <source>
        <dbReference type="SAM" id="MobiDB-lite"/>
    </source>
</evidence>
<sequence>MISYQHTIAARIAEHARRRPDVDAILFEDVRVSYAKLHAESNRVGHALLRAGLDRGSRVAYLGRESHHFYTIAIACAKIGAVLVPVNPRLTTAEINHVLRDSTAEILFVEHEFASLIEPLRADLAALRHMVDMDAPGDRYGRFLRWFADCPPHDLEIQVDTDDPVAQMYTSGTTGLPKGVILAHRTFFTFIDNMQRAGVDWIDWRPEDRSLSAFPGLHAGGYAWFMHSLNVGATSIVMQSFVAGEASALIERHAVTALWAAPAMLQIMLSEPDAEPHRFRSLRKIVYGGSPISPELQERCMREFDCDLVQAYAAAETGSFITCLRADEHTPGHPKLGSAGRICPGNDLRIVDEAGVELPPGQPGRICVRTPAEFIEYANRPDETAAMKVDGWLRMGDSGYLDDDGYLYLRDRINDTIVVAGQNIYPVEVENVIRTHPDVADVAVYGVPHPRWGEVVHAAVVLAPGAQVSPRQLMLFLRGRIADYKVPVGYRFVDSLPRNPTGKVLRRVLRAEDRGAHAPTTGAPRTAGVVS</sequence>
<dbReference type="PANTHER" id="PTHR43767:SF1">
    <property type="entry name" value="NONRIBOSOMAL PEPTIDE SYNTHASE PES1 (EUROFUNG)-RELATED"/>
    <property type="match status" value="1"/>
</dbReference>
<reference evidence="7 8" key="1">
    <citation type="submission" date="2019-06" db="EMBL/GenBank/DDBJ databases">
        <title>Sequencing the genomes of 1000 actinobacteria strains.</title>
        <authorList>
            <person name="Klenk H.-P."/>
        </authorList>
    </citation>
    <scope>NUCLEOTIDE SEQUENCE [LARGE SCALE GENOMIC DNA]</scope>
    <source>
        <strain evidence="7 8">DSM 44819</strain>
    </source>
</reference>
<keyword evidence="9" id="KW-1185">Reference proteome</keyword>
<dbReference type="GO" id="GO:0016878">
    <property type="term" value="F:acid-thiol ligase activity"/>
    <property type="evidence" value="ECO:0007669"/>
    <property type="project" value="UniProtKB-ARBA"/>
</dbReference>
<reference evidence="6 9" key="2">
    <citation type="submission" date="2021-03" db="EMBL/GenBank/DDBJ databases">
        <title>Whole genome shotgun sequence of Salinispora arenicola NBRC 105043.</title>
        <authorList>
            <person name="Komaki H."/>
            <person name="Tamura T."/>
        </authorList>
    </citation>
    <scope>NUCLEOTIDE SEQUENCE [LARGE SCALE GENOMIC DNA]</scope>
    <source>
        <strain evidence="6 9">NBRC 105043</strain>
    </source>
</reference>
<comment type="similarity">
    <text evidence="1">Belongs to the ATP-dependent AMP-binding enzyme family.</text>
</comment>
<evidence type="ECO:0000313" key="7">
    <source>
        <dbReference type="EMBL" id="TQL38132.1"/>
    </source>
</evidence>
<dbReference type="FunFam" id="3.30.300.30:FF:000008">
    <property type="entry name" value="2,3-dihydroxybenzoate-AMP ligase"/>
    <property type="match status" value="1"/>
</dbReference>
<comment type="caution">
    <text evidence="7">The sequence shown here is derived from an EMBL/GenBank/DDBJ whole genome shotgun (WGS) entry which is preliminary data.</text>
</comment>
<protein>
    <submittedName>
        <fullName evidence="6">Acyl-CoA synthetase</fullName>
    </submittedName>
    <submittedName>
        <fullName evidence="7">Fatty-acyl-CoA synthase</fullName>
    </submittedName>
</protein>
<gene>
    <name evidence="7" type="ORF">FB564_3315</name>
    <name evidence="6" type="ORF">Sar04_33390</name>
</gene>
<evidence type="ECO:0000259" key="4">
    <source>
        <dbReference type="Pfam" id="PF00501"/>
    </source>
</evidence>
<keyword evidence="2" id="KW-0436">Ligase</keyword>
<feature type="domain" description="AMP-dependent synthetase/ligase" evidence="4">
    <location>
        <begin position="13"/>
        <end position="374"/>
    </location>
</feature>
<organism evidence="7 8">
    <name type="scientific">Salinispora arenicola</name>
    <dbReference type="NCBI Taxonomy" id="168697"/>
    <lineage>
        <taxon>Bacteria</taxon>
        <taxon>Bacillati</taxon>
        <taxon>Actinomycetota</taxon>
        <taxon>Actinomycetes</taxon>
        <taxon>Micromonosporales</taxon>
        <taxon>Micromonosporaceae</taxon>
        <taxon>Salinispora</taxon>
    </lineage>
</organism>
<dbReference type="NCBIfam" id="NF004837">
    <property type="entry name" value="PRK06187.1"/>
    <property type="match status" value="1"/>
</dbReference>
<dbReference type="Pfam" id="PF13193">
    <property type="entry name" value="AMP-binding_C"/>
    <property type="match status" value="1"/>
</dbReference>
<evidence type="ECO:0000313" key="9">
    <source>
        <dbReference type="Proteomes" id="UP000677457"/>
    </source>
</evidence>
<proteinExistence type="inferred from homology"/>
<dbReference type="Proteomes" id="UP000677457">
    <property type="component" value="Unassembled WGS sequence"/>
</dbReference>
<dbReference type="PANTHER" id="PTHR43767">
    <property type="entry name" value="LONG-CHAIN-FATTY-ACID--COA LIGASE"/>
    <property type="match status" value="1"/>
</dbReference>
<feature type="domain" description="AMP-binding enzyme C-terminal" evidence="5">
    <location>
        <begin position="428"/>
        <end position="503"/>
    </location>
</feature>
<dbReference type="AlphaFoldDB" id="A0A542XQR4"/>
<evidence type="ECO:0000256" key="2">
    <source>
        <dbReference type="ARBA" id="ARBA00022598"/>
    </source>
</evidence>